<dbReference type="NCBIfam" id="TIGR00738">
    <property type="entry name" value="rrf2_super"/>
    <property type="match status" value="1"/>
</dbReference>
<keyword evidence="2" id="KW-1185">Reference proteome</keyword>
<dbReference type="InterPro" id="IPR036390">
    <property type="entry name" value="WH_DNA-bd_sf"/>
</dbReference>
<dbReference type="PROSITE" id="PS51197">
    <property type="entry name" value="HTH_RRF2_2"/>
    <property type="match status" value="1"/>
</dbReference>
<dbReference type="InterPro" id="IPR000944">
    <property type="entry name" value="Tscrpt_reg_Rrf2"/>
</dbReference>
<dbReference type="PANTHER" id="PTHR33221">
    <property type="entry name" value="WINGED HELIX-TURN-HELIX TRANSCRIPTIONAL REGULATOR, RRF2 FAMILY"/>
    <property type="match status" value="1"/>
</dbReference>
<dbReference type="PROSITE" id="PS01332">
    <property type="entry name" value="HTH_RRF2_1"/>
    <property type="match status" value="1"/>
</dbReference>
<accession>A0A5D0M999</accession>
<dbReference type="GO" id="GO:0005829">
    <property type="term" value="C:cytosol"/>
    <property type="evidence" value="ECO:0007669"/>
    <property type="project" value="TreeGrafter"/>
</dbReference>
<evidence type="ECO:0000313" key="2">
    <source>
        <dbReference type="Proteomes" id="UP000324143"/>
    </source>
</evidence>
<dbReference type="InterPro" id="IPR036388">
    <property type="entry name" value="WH-like_DNA-bd_sf"/>
</dbReference>
<dbReference type="Gene3D" id="1.10.10.10">
    <property type="entry name" value="Winged helix-like DNA-binding domain superfamily/Winged helix DNA-binding domain"/>
    <property type="match status" value="1"/>
</dbReference>
<name>A0A5D0M999_9BACT</name>
<dbReference type="SUPFAM" id="SSF46785">
    <property type="entry name" value="Winged helix' DNA-binding domain"/>
    <property type="match status" value="1"/>
</dbReference>
<sequence length="132" mass="15197">MNLTTKSEYALLSLVYLAKHPDEHTNINKIIKKYSIPKKYLEKILTVLKQTRYIKTKRGPKGGYKLSKKPANITLAEIIRLMDGALAPTESVSKYYYSETPISKEEKLVNIMSEIRDYISTKLEKTTIKDII</sequence>
<comment type="caution">
    <text evidence="1">The sequence shown here is derived from an EMBL/GenBank/DDBJ whole genome shotgun (WGS) entry which is preliminary data.</text>
</comment>
<dbReference type="Pfam" id="PF02082">
    <property type="entry name" value="Rrf2"/>
    <property type="match status" value="1"/>
</dbReference>
<reference evidence="1" key="1">
    <citation type="submission" date="2019-08" db="EMBL/GenBank/DDBJ databases">
        <title>Genomic characterization of a novel candidate phylum (ARYD3) from a high temperature, high salinity tertiary oil reservoir in north central Oklahoma, USA.</title>
        <authorList>
            <person name="Youssef N.H."/>
            <person name="Yadav A."/>
            <person name="Elshahed M.S."/>
        </authorList>
    </citation>
    <scope>NUCLEOTIDE SEQUENCE [LARGE SCALE GENOMIC DNA]</scope>
    <source>
        <strain evidence="1">ARYD3</strain>
    </source>
</reference>
<dbReference type="InterPro" id="IPR030489">
    <property type="entry name" value="TR_Rrf2-type_CS"/>
</dbReference>
<protein>
    <submittedName>
        <fullName evidence="1">Rrf2 family transcriptional regulator</fullName>
    </submittedName>
</protein>
<dbReference type="GO" id="GO:0003700">
    <property type="term" value="F:DNA-binding transcription factor activity"/>
    <property type="evidence" value="ECO:0007669"/>
    <property type="project" value="TreeGrafter"/>
</dbReference>
<gene>
    <name evidence="1" type="ORF">FXF47_09860</name>
</gene>
<dbReference type="PANTHER" id="PTHR33221:SF15">
    <property type="entry name" value="HTH-TYPE TRANSCRIPTIONAL REGULATOR YWGB-RELATED"/>
    <property type="match status" value="1"/>
</dbReference>
<dbReference type="Proteomes" id="UP000324143">
    <property type="component" value="Unassembled WGS sequence"/>
</dbReference>
<proteinExistence type="predicted"/>
<dbReference type="AlphaFoldDB" id="A0A5D0M999"/>
<organism evidence="1 2">
    <name type="scientific">Candidatus Mcinerneyibacterium aminivorans</name>
    <dbReference type="NCBI Taxonomy" id="2703815"/>
    <lineage>
        <taxon>Bacteria</taxon>
        <taxon>Candidatus Macinerneyibacteriota</taxon>
        <taxon>Candidatus Mcinerneyibacteria</taxon>
        <taxon>Candidatus Mcinerneyibacteriales</taxon>
        <taxon>Candidatus Mcinerneyibacteriaceae</taxon>
        <taxon>Candidatus Mcinerneyibacterium</taxon>
    </lineage>
</organism>
<dbReference type="EMBL" id="VSIX01000145">
    <property type="protein sequence ID" value="TYB30314.1"/>
    <property type="molecule type" value="Genomic_DNA"/>
</dbReference>
<evidence type="ECO:0000313" key="1">
    <source>
        <dbReference type="EMBL" id="TYB30314.1"/>
    </source>
</evidence>